<evidence type="ECO:0000256" key="1">
    <source>
        <dbReference type="SAM" id="MobiDB-lite"/>
    </source>
</evidence>
<dbReference type="AlphaFoldDB" id="A0AAD8Y7M8"/>
<feature type="compositionally biased region" description="Low complexity" evidence="1">
    <location>
        <begin position="130"/>
        <end position="148"/>
    </location>
</feature>
<name>A0AAD8Y7M8_9STRA</name>
<dbReference type="PANTHER" id="PTHR35399">
    <property type="entry name" value="SLR8030 PROTEIN"/>
    <property type="match status" value="1"/>
</dbReference>
<accession>A0AAD8Y7M8</accession>
<feature type="compositionally biased region" description="Low complexity" evidence="1">
    <location>
        <begin position="190"/>
        <end position="199"/>
    </location>
</feature>
<dbReference type="SUPFAM" id="SSF63825">
    <property type="entry name" value="YWTD domain"/>
    <property type="match status" value="1"/>
</dbReference>
<dbReference type="EMBL" id="JATAAI010000013">
    <property type="protein sequence ID" value="KAK1741294.1"/>
    <property type="molecule type" value="Genomic_DNA"/>
</dbReference>
<protein>
    <submittedName>
        <fullName evidence="3">Uncharacterized protein</fullName>
    </submittedName>
</protein>
<sequence length="550" mass="60445">MMTDVEYGHQPHQPHAEPPVHTDHDNRHFLEKYRRRIANTMTVLALLIALTVPISLILKNKNKSGGNEASTAASAASGTAKVEDGAAVNDVVVVVDGSVDDVESNITSLLNSPALLFWDSETTVAAAAVTQSPTPSPTLLPSFATPTFNPTPMSSVRPTTMPSNASSSTPSMPPTASPSLQPSTSPSFEPTTRTPTSAPTTTFFFEDLSITNDDLGIEMSAGLSVRLIATSEKQVEFSNGEKSKLKYHTMTDGAGIIELDNGSYAYVVNSEESDDKGGVYALYFDAKGNKLQWRFAPWKTYVSCEEYGLGQCHQIDPNPNSEHFDKPQVTLLGAREGGRYESVAVDNRKPDKPVFFVTEDHEYGAMRRFVANDQGWDALHQDGDTTFLHIKDDNTFEWTTNQVDAMVSAKKYYTKSEGVSFYEGKLYFMAKAERKMLILDLDQMTYETEISGKKFYGGGEFTSQPDQIMVGPSRKFLFFTEDGGDSPGVYVRFSGDEMYSTMFQGIPGGRYSDDETVGIALSPDNLRFYAGFQDAGVILEFTRDDGLPFQ</sequence>
<organism evidence="3 4">
    <name type="scientific">Skeletonema marinoi</name>
    <dbReference type="NCBI Taxonomy" id="267567"/>
    <lineage>
        <taxon>Eukaryota</taxon>
        <taxon>Sar</taxon>
        <taxon>Stramenopiles</taxon>
        <taxon>Ochrophyta</taxon>
        <taxon>Bacillariophyta</taxon>
        <taxon>Coscinodiscophyceae</taxon>
        <taxon>Thalassiosirophycidae</taxon>
        <taxon>Thalassiosirales</taxon>
        <taxon>Skeletonemataceae</taxon>
        <taxon>Skeletonema</taxon>
        <taxon>Skeletonema marinoi-dohrnii complex</taxon>
    </lineage>
</organism>
<comment type="caution">
    <text evidence="3">The sequence shown here is derived from an EMBL/GenBank/DDBJ whole genome shotgun (WGS) entry which is preliminary data.</text>
</comment>
<dbReference type="Proteomes" id="UP001224775">
    <property type="component" value="Unassembled WGS sequence"/>
</dbReference>
<feature type="transmembrane region" description="Helical" evidence="2">
    <location>
        <begin position="37"/>
        <end position="58"/>
    </location>
</feature>
<keyword evidence="2" id="KW-0472">Membrane</keyword>
<keyword evidence="4" id="KW-1185">Reference proteome</keyword>
<feature type="region of interest" description="Disordered" evidence="1">
    <location>
        <begin position="129"/>
        <end position="199"/>
    </location>
</feature>
<feature type="region of interest" description="Disordered" evidence="1">
    <location>
        <begin position="1"/>
        <end position="24"/>
    </location>
</feature>
<reference evidence="3" key="1">
    <citation type="submission" date="2023-06" db="EMBL/GenBank/DDBJ databases">
        <title>Survivors Of The Sea: Transcriptome response of Skeletonema marinoi to long-term dormancy.</title>
        <authorList>
            <person name="Pinder M.I.M."/>
            <person name="Kourtchenko O."/>
            <person name="Robertson E.K."/>
            <person name="Larsson T."/>
            <person name="Maumus F."/>
            <person name="Osuna-Cruz C.M."/>
            <person name="Vancaester E."/>
            <person name="Stenow R."/>
            <person name="Vandepoele K."/>
            <person name="Ploug H."/>
            <person name="Bruchert V."/>
            <person name="Godhe A."/>
            <person name="Topel M."/>
        </authorList>
    </citation>
    <scope>NUCLEOTIDE SEQUENCE</scope>
    <source>
        <strain evidence="3">R05AC</strain>
    </source>
</reference>
<feature type="compositionally biased region" description="Low complexity" evidence="1">
    <location>
        <begin position="158"/>
        <end position="170"/>
    </location>
</feature>
<dbReference type="PANTHER" id="PTHR35399:SF2">
    <property type="entry name" value="DUF839 DOMAIN-CONTAINING PROTEIN"/>
    <property type="match status" value="1"/>
</dbReference>
<gene>
    <name evidence="3" type="ORF">QTG54_007772</name>
</gene>
<evidence type="ECO:0000256" key="2">
    <source>
        <dbReference type="SAM" id="Phobius"/>
    </source>
</evidence>
<keyword evidence="2" id="KW-0812">Transmembrane</keyword>
<evidence type="ECO:0000313" key="4">
    <source>
        <dbReference type="Proteomes" id="UP001224775"/>
    </source>
</evidence>
<keyword evidence="2" id="KW-1133">Transmembrane helix</keyword>
<evidence type="ECO:0000313" key="3">
    <source>
        <dbReference type="EMBL" id="KAK1741294.1"/>
    </source>
</evidence>
<proteinExistence type="predicted"/>
<feature type="compositionally biased region" description="Polar residues" evidence="1">
    <location>
        <begin position="180"/>
        <end position="189"/>
    </location>
</feature>